<dbReference type="GO" id="GO:0008270">
    <property type="term" value="F:zinc ion binding"/>
    <property type="evidence" value="ECO:0007669"/>
    <property type="project" value="UniProtKB-KW"/>
</dbReference>
<dbReference type="Gene3D" id="3.30.40.10">
    <property type="entry name" value="Zinc/RING finger domain, C3HC4 (zinc finger)"/>
    <property type="match status" value="1"/>
</dbReference>
<dbReference type="EMBL" id="ML737258">
    <property type="protein sequence ID" value="KAE8334601.1"/>
    <property type="molecule type" value="Genomic_DNA"/>
</dbReference>
<protein>
    <recommendedName>
        <fullName evidence="2">RBR-type E3 ubiquitin transferase</fullName>
        <ecNumber evidence="2">2.3.2.31</ecNumber>
    </recommendedName>
</protein>
<keyword evidence="6 9" id="KW-0863">Zinc-finger</keyword>
<keyword evidence="7" id="KW-0833">Ubl conjugation pathway</keyword>
<evidence type="ECO:0000256" key="7">
    <source>
        <dbReference type="ARBA" id="ARBA00022786"/>
    </source>
</evidence>
<dbReference type="Gene3D" id="2.20.25.20">
    <property type="match status" value="1"/>
</dbReference>
<evidence type="ECO:0000256" key="9">
    <source>
        <dbReference type="PROSITE-ProRule" id="PRU00175"/>
    </source>
</evidence>
<evidence type="ECO:0000259" key="11">
    <source>
        <dbReference type="PROSITE" id="PS51873"/>
    </source>
</evidence>
<keyword evidence="5" id="KW-0677">Repeat</keyword>
<feature type="domain" description="RING-type" evidence="10">
    <location>
        <begin position="195"/>
        <end position="239"/>
    </location>
</feature>
<dbReference type="InterPro" id="IPR044066">
    <property type="entry name" value="TRIAD_supradom"/>
</dbReference>
<evidence type="ECO:0000256" key="2">
    <source>
        <dbReference type="ARBA" id="ARBA00012251"/>
    </source>
</evidence>
<dbReference type="InterPro" id="IPR002867">
    <property type="entry name" value="IBR_dom"/>
</dbReference>
<keyword evidence="4" id="KW-0479">Metal-binding</keyword>
<keyword evidence="8" id="KW-0862">Zinc</keyword>
<dbReference type="PROSITE" id="PS00518">
    <property type="entry name" value="ZF_RING_1"/>
    <property type="match status" value="1"/>
</dbReference>
<dbReference type="GO" id="GO:0061630">
    <property type="term" value="F:ubiquitin protein ligase activity"/>
    <property type="evidence" value="ECO:0007669"/>
    <property type="project" value="UniProtKB-EC"/>
</dbReference>
<dbReference type="InterPro" id="IPR017907">
    <property type="entry name" value="Znf_RING_CS"/>
</dbReference>
<dbReference type="Pfam" id="PF01485">
    <property type="entry name" value="IBR"/>
    <property type="match status" value="1"/>
</dbReference>
<evidence type="ECO:0000256" key="3">
    <source>
        <dbReference type="ARBA" id="ARBA00022679"/>
    </source>
</evidence>
<evidence type="ECO:0000259" key="10">
    <source>
        <dbReference type="PROSITE" id="PS50089"/>
    </source>
</evidence>
<evidence type="ECO:0000313" key="12">
    <source>
        <dbReference type="EMBL" id="KAE8334601.1"/>
    </source>
</evidence>
<dbReference type="InterPro" id="IPR013083">
    <property type="entry name" value="Znf_RING/FYVE/PHD"/>
</dbReference>
<reference evidence="12" key="1">
    <citation type="submission" date="2019-04" db="EMBL/GenBank/DDBJ databases">
        <title>Friends and foes A comparative genomics study of 23 Aspergillus species from section Flavi.</title>
        <authorList>
            <consortium name="DOE Joint Genome Institute"/>
            <person name="Kjaerbolling I."/>
            <person name="Vesth T."/>
            <person name="Frisvad J.C."/>
            <person name="Nybo J.L."/>
            <person name="Theobald S."/>
            <person name="Kildgaard S."/>
            <person name="Isbrandt T."/>
            <person name="Kuo A."/>
            <person name="Sato A."/>
            <person name="Lyhne E.K."/>
            <person name="Kogle M.E."/>
            <person name="Wiebenga A."/>
            <person name="Kun R.S."/>
            <person name="Lubbers R.J."/>
            <person name="Makela M.R."/>
            <person name="Barry K."/>
            <person name="Chovatia M."/>
            <person name="Clum A."/>
            <person name="Daum C."/>
            <person name="Haridas S."/>
            <person name="He G."/>
            <person name="LaButti K."/>
            <person name="Lipzen A."/>
            <person name="Mondo S."/>
            <person name="Riley R."/>
            <person name="Salamov A."/>
            <person name="Simmons B.A."/>
            <person name="Magnuson J.K."/>
            <person name="Henrissat B."/>
            <person name="Mortensen U.H."/>
            <person name="Larsen T.O."/>
            <person name="Devries R.P."/>
            <person name="Grigoriev I.V."/>
            <person name="Machida M."/>
            <person name="Baker S.E."/>
            <person name="Andersen M.R."/>
        </authorList>
    </citation>
    <scope>NUCLEOTIDE SEQUENCE</scope>
    <source>
        <strain evidence="12">CBS 117612</strain>
    </source>
</reference>
<evidence type="ECO:0000256" key="6">
    <source>
        <dbReference type="ARBA" id="ARBA00022771"/>
    </source>
</evidence>
<dbReference type="CDD" id="cd20335">
    <property type="entry name" value="BRcat_RBR"/>
    <property type="match status" value="1"/>
</dbReference>
<evidence type="ECO:0000256" key="4">
    <source>
        <dbReference type="ARBA" id="ARBA00022723"/>
    </source>
</evidence>
<comment type="catalytic activity">
    <reaction evidence="1">
        <text>[E2 ubiquitin-conjugating enzyme]-S-ubiquitinyl-L-cysteine + [acceptor protein]-L-lysine = [E2 ubiquitin-conjugating enzyme]-L-cysteine + [acceptor protein]-N(6)-ubiquitinyl-L-lysine.</text>
        <dbReference type="EC" id="2.3.2.31"/>
    </reaction>
</comment>
<dbReference type="Gene3D" id="1.20.120.1750">
    <property type="match status" value="1"/>
</dbReference>
<dbReference type="PROSITE" id="PS51873">
    <property type="entry name" value="TRIAD"/>
    <property type="match status" value="1"/>
</dbReference>
<organism evidence="12">
    <name type="scientific">Aspergillus arachidicola</name>
    <dbReference type="NCBI Taxonomy" id="656916"/>
    <lineage>
        <taxon>Eukaryota</taxon>
        <taxon>Fungi</taxon>
        <taxon>Dikarya</taxon>
        <taxon>Ascomycota</taxon>
        <taxon>Pezizomycotina</taxon>
        <taxon>Eurotiomycetes</taxon>
        <taxon>Eurotiomycetidae</taxon>
        <taxon>Eurotiales</taxon>
        <taxon>Aspergillaceae</taxon>
        <taxon>Aspergillus</taxon>
        <taxon>Aspergillus subgen. Circumdati</taxon>
    </lineage>
</organism>
<dbReference type="AlphaFoldDB" id="A0A5N6XN46"/>
<keyword evidence="3" id="KW-0808">Transferase</keyword>
<dbReference type="CDD" id="cd22584">
    <property type="entry name" value="Rcat_RBR_unk"/>
    <property type="match status" value="1"/>
</dbReference>
<dbReference type="GO" id="GO:0016567">
    <property type="term" value="P:protein ubiquitination"/>
    <property type="evidence" value="ECO:0007669"/>
    <property type="project" value="InterPro"/>
</dbReference>
<dbReference type="EC" id="2.3.2.31" evidence="2"/>
<evidence type="ECO:0000256" key="5">
    <source>
        <dbReference type="ARBA" id="ARBA00022737"/>
    </source>
</evidence>
<proteinExistence type="predicted"/>
<accession>A0A5N6XN46</accession>
<evidence type="ECO:0000256" key="8">
    <source>
        <dbReference type="ARBA" id="ARBA00022833"/>
    </source>
</evidence>
<dbReference type="PANTHER" id="PTHR11685">
    <property type="entry name" value="RBR FAMILY RING FINGER AND IBR DOMAIN-CONTAINING"/>
    <property type="match status" value="1"/>
</dbReference>
<sequence length="453" mass="51835">MYSHKAVPLFSTPLGPIEQVCAGNSWPDARSYLATVDDEIAALTQQLEEIRHYRGNCKGKYKTDDLPDTELVVSAYQDELSARINFLHDLKVARSIARAIDLDSQLIANVTQCELQAQGDRQFAMEMSTNDPDLESPRFRDDNNCCNSIIQKDSFCTASQDRADASEEEVAGPSTTHVQRQRESTMKFAQIDLECCVCCDHLQPNRIVSLSCGHYYCNTCLKDLFMKATKDESLFPPRCCRQHIPLTLVQPFMSEDEYDMFKGAEVEFSTADRMYCSNVNCGRFITPREIQAGKAECNQCGFSTCAMCKSPFHEDDCASDTALQATLALATSQGWQRCFGYKALVELRMGCYHMTCKCRSQFCYLCSLIAEEVVDREATHPLAPQERQLRIEQMRDDLRENHECEHPGRFERLFDGGRRGFECEMCGDRHRKYILQCRRCHIRVCEDCRRHRV</sequence>
<dbReference type="InterPro" id="IPR001841">
    <property type="entry name" value="Znf_RING"/>
</dbReference>
<dbReference type="Proteomes" id="UP000325558">
    <property type="component" value="Unassembled WGS sequence"/>
</dbReference>
<dbReference type="OrthoDB" id="10009520at2759"/>
<gene>
    <name evidence="12" type="ORF">BDV24DRAFT_156732</name>
</gene>
<feature type="domain" description="RING-type" evidence="11">
    <location>
        <begin position="191"/>
        <end position="391"/>
    </location>
</feature>
<dbReference type="InterPro" id="IPR031127">
    <property type="entry name" value="E3_UB_ligase_RBR"/>
</dbReference>
<dbReference type="SUPFAM" id="SSF57850">
    <property type="entry name" value="RING/U-box"/>
    <property type="match status" value="2"/>
</dbReference>
<evidence type="ECO:0000256" key="1">
    <source>
        <dbReference type="ARBA" id="ARBA00001798"/>
    </source>
</evidence>
<name>A0A5N6XN46_9EURO</name>
<dbReference type="SMART" id="SM00647">
    <property type="entry name" value="IBR"/>
    <property type="match status" value="1"/>
</dbReference>
<dbReference type="PROSITE" id="PS50089">
    <property type="entry name" value="ZF_RING_2"/>
    <property type="match status" value="1"/>
</dbReference>